<evidence type="ECO:0000313" key="1">
    <source>
        <dbReference type="EMBL" id="KIM76688.1"/>
    </source>
</evidence>
<dbReference type="EMBL" id="KN833032">
    <property type="protein sequence ID" value="KIM76688.1"/>
    <property type="molecule type" value="Genomic_DNA"/>
</dbReference>
<keyword evidence="2" id="KW-1185">Reference proteome</keyword>
<proteinExistence type="predicted"/>
<dbReference type="Proteomes" id="UP000054166">
    <property type="component" value="Unassembled WGS sequence"/>
</dbReference>
<sequence>MYVSSKTLANKYSTAQQFVQILRVHASKSAHLKRFQLSKTEWDLLDKLFPLLEVFLIATKQISQSKTPLVHEVIPIFNIITQALNEHLEDLTLLPAICVAAAQGHTMLNKYYGLTDDSIIYRIAMRQCFILDTSPLPQGGVALRVDHHSQISFVK</sequence>
<gene>
    <name evidence="1" type="ORF">PILCRDRAFT_91482</name>
</gene>
<dbReference type="OrthoDB" id="3359487at2759"/>
<reference evidence="2" key="2">
    <citation type="submission" date="2015-01" db="EMBL/GenBank/DDBJ databases">
        <title>Evolutionary Origins and Diversification of the Mycorrhizal Mutualists.</title>
        <authorList>
            <consortium name="DOE Joint Genome Institute"/>
            <consortium name="Mycorrhizal Genomics Consortium"/>
            <person name="Kohler A."/>
            <person name="Kuo A."/>
            <person name="Nagy L.G."/>
            <person name="Floudas D."/>
            <person name="Copeland A."/>
            <person name="Barry K.W."/>
            <person name="Cichocki N."/>
            <person name="Veneault-Fourrey C."/>
            <person name="LaButti K."/>
            <person name="Lindquist E.A."/>
            <person name="Lipzen A."/>
            <person name="Lundell T."/>
            <person name="Morin E."/>
            <person name="Murat C."/>
            <person name="Riley R."/>
            <person name="Ohm R."/>
            <person name="Sun H."/>
            <person name="Tunlid A."/>
            <person name="Henrissat B."/>
            <person name="Grigoriev I.V."/>
            <person name="Hibbett D.S."/>
            <person name="Martin F."/>
        </authorList>
    </citation>
    <scope>NUCLEOTIDE SEQUENCE [LARGE SCALE GENOMIC DNA]</scope>
    <source>
        <strain evidence="2">F 1598</strain>
    </source>
</reference>
<name>A0A0C3ARZ4_PILCF</name>
<dbReference type="InParanoid" id="A0A0C3ARZ4"/>
<protein>
    <submittedName>
        <fullName evidence="1">Uncharacterized protein</fullName>
    </submittedName>
</protein>
<organism evidence="1 2">
    <name type="scientific">Piloderma croceum (strain F 1598)</name>
    <dbReference type="NCBI Taxonomy" id="765440"/>
    <lineage>
        <taxon>Eukaryota</taxon>
        <taxon>Fungi</taxon>
        <taxon>Dikarya</taxon>
        <taxon>Basidiomycota</taxon>
        <taxon>Agaricomycotina</taxon>
        <taxon>Agaricomycetes</taxon>
        <taxon>Agaricomycetidae</taxon>
        <taxon>Atheliales</taxon>
        <taxon>Atheliaceae</taxon>
        <taxon>Piloderma</taxon>
    </lineage>
</organism>
<dbReference type="AlphaFoldDB" id="A0A0C3ARZ4"/>
<accession>A0A0C3ARZ4</accession>
<reference evidence="1 2" key="1">
    <citation type="submission" date="2014-04" db="EMBL/GenBank/DDBJ databases">
        <authorList>
            <consortium name="DOE Joint Genome Institute"/>
            <person name="Kuo A."/>
            <person name="Tarkka M."/>
            <person name="Buscot F."/>
            <person name="Kohler A."/>
            <person name="Nagy L.G."/>
            <person name="Floudas D."/>
            <person name="Copeland A."/>
            <person name="Barry K.W."/>
            <person name="Cichocki N."/>
            <person name="Veneault-Fourrey C."/>
            <person name="LaButti K."/>
            <person name="Lindquist E.A."/>
            <person name="Lipzen A."/>
            <person name="Lundell T."/>
            <person name="Morin E."/>
            <person name="Murat C."/>
            <person name="Sun H."/>
            <person name="Tunlid A."/>
            <person name="Henrissat B."/>
            <person name="Grigoriev I.V."/>
            <person name="Hibbett D.S."/>
            <person name="Martin F."/>
            <person name="Nordberg H.P."/>
            <person name="Cantor M.N."/>
            <person name="Hua S.X."/>
        </authorList>
    </citation>
    <scope>NUCLEOTIDE SEQUENCE [LARGE SCALE GENOMIC DNA]</scope>
    <source>
        <strain evidence="1 2">F 1598</strain>
    </source>
</reference>
<dbReference type="HOGENOM" id="CLU_099691_0_1_1"/>
<evidence type="ECO:0000313" key="2">
    <source>
        <dbReference type="Proteomes" id="UP000054166"/>
    </source>
</evidence>